<dbReference type="EMBL" id="VBAN01000321">
    <property type="protein sequence ID" value="TMI79534.1"/>
    <property type="molecule type" value="Genomic_DNA"/>
</dbReference>
<protein>
    <submittedName>
        <fullName evidence="3">NAD-dependent epimerase/dehydratase family protein</fullName>
    </submittedName>
</protein>
<dbReference type="SUPFAM" id="SSF51735">
    <property type="entry name" value="NAD(P)-binding Rossmann-fold domains"/>
    <property type="match status" value="1"/>
</dbReference>
<dbReference type="InterPro" id="IPR036291">
    <property type="entry name" value="NAD(P)-bd_dom_sf"/>
</dbReference>
<dbReference type="Proteomes" id="UP000318093">
    <property type="component" value="Unassembled WGS sequence"/>
</dbReference>
<feature type="compositionally biased region" description="Polar residues" evidence="1">
    <location>
        <begin position="85"/>
        <end position="94"/>
    </location>
</feature>
<organism evidence="3 4">
    <name type="scientific">Candidatus Segetimicrobium genomatis</name>
    <dbReference type="NCBI Taxonomy" id="2569760"/>
    <lineage>
        <taxon>Bacteria</taxon>
        <taxon>Bacillati</taxon>
        <taxon>Candidatus Sysuimicrobiota</taxon>
        <taxon>Candidatus Sysuimicrobiia</taxon>
        <taxon>Candidatus Sysuimicrobiales</taxon>
        <taxon>Candidatus Segetimicrobiaceae</taxon>
        <taxon>Candidatus Segetimicrobium</taxon>
    </lineage>
</organism>
<evidence type="ECO:0000259" key="2">
    <source>
        <dbReference type="Pfam" id="PF01370"/>
    </source>
</evidence>
<dbReference type="Pfam" id="PF01370">
    <property type="entry name" value="Epimerase"/>
    <property type="match status" value="1"/>
</dbReference>
<feature type="region of interest" description="Disordered" evidence="1">
    <location>
        <begin position="84"/>
        <end position="224"/>
    </location>
</feature>
<dbReference type="Gene3D" id="3.40.50.720">
    <property type="entry name" value="NAD(P)-binding Rossmann-like Domain"/>
    <property type="match status" value="1"/>
</dbReference>
<accession>A0A537J7J6</accession>
<sequence>MSKRRVVLTGAAGYIGQRMFRELSERWELVPIDARGTTRDGKAIPGIVVADLTQPNRDAYRRHFRGADAVIHCAYVSAPGLSADTWRSPTTSIGRPSRRASAGWSPPAPTTPGTTTSGSSGRAGWRWSRRRCRRGPTTGTAGPRPPTSSWGSSSPPARSTDASWRSSSGGSARPGMTIWTGSNPGTSRPCTVPWGRTSPGAIRCRRRSGWSRPTPSPTSTACPS</sequence>
<evidence type="ECO:0000313" key="4">
    <source>
        <dbReference type="Proteomes" id="UP000318093"/>
    </source>
</evidence>
<evidence type="ECO:0000313" key="3">
    <source>
        <dbReference type="EMBL" id="TMI79534.1"/>
    </source>
</evidence>
<gene>
    <name evidence="3" type="ORF">E6H03_10050</name>
</gene>
<feature type="compositionally biased region" description="Polar residues" evidence="1">
    <location>
        <begin position="179"/>
        <end position="189"/>
    </location>
</feature>
<feature type="compositionally biased region" description="Low complexity" evidence="1">
    <location>
        <begin position="210"/>
        <end position="224"/>
    </location>
</feature>
<dbReference type="AlphaFoldDB" id="A0A537J7J6"/>
<evidence type="ECO:0000256" key="1">
    <source>
        <dbReference type="SAM" id="MobiDB-lite"/>
    </source>
</evidence>
<proteinExistence type="predicted"/>
<feature type="compositionally biased region" description="Low complexity" evidence="1">
    <location>
        <begin position="100"/>
        <end position="126"/>
    </location>
</feature>
<feature type="compositionally biased region" description="Low complexity" evidence="1">
    <location>
        <begin position="135"/>
        <end position="175"/>
    </location>
</feature>
<reference evidence="3 4" key="1">
    <citation type="journal article" date="2019" name="Nat. Microbiol.">
        <title>Mediterranean grassland soil C-N compound turnover is dependent on rainfall and depth, and is mediated by genomically divergent microorganisms.</title>
        <authorList>
            <person name="Diamond S."/>
            <person name="Andeer P.F."/>
            <person name="Li Z."/>
            <person name="Crits-Christoph A."/>
            <person name="Burstein D."/>
            <person name="Anantharaman K."/>
            <person name="Lane K.R."/>
            <person name="Thomas B.C."/>
            <person name="Pan C."/>
            <person name="Northen T.R."/>
            <person name="Banfield J.F."/>
        </authorList>
    </citation>
    <scope>NUCLEOTIDE SEQUENCE [LARGE SCALE GENOMIC DNA]</scope>
    <source>
        <strain evidence="3">NP_6</strain>
    </source>
</reference>
<feature type="domain" description="NAD-dependent epimerase/dehydratase" evidence="2">
    <location>
        <begin position="6"/>
        <end position="84"/>
    </location>
</feature>
<dbReference type="InterPro" id="IPR001509">
    <property type="entry name" value="Epimerase_deHydtase"/>
</dbReference>
<comment type="caution">
    <text evidence="3">The sequence shown here is derived from an EMBL/GenBank/DDBJ whole genome shotgun (WGS) entry which is preliminary data.</text>
</comment>
<name>A0A537J7J6_9BACT</name>